<organism evidence="4 5">
    <name type="scientific">Calothrix parietina FACHB-288</name>
    <dbReference type="NCBI Taxonomy" id="2692896"/>
    <lineage>
        <taxon>Bacteria</taxon>
        <taxon>Bacillati</taxon>
        <taxon>Cyanobacteriota</taxon>
        <taxon>Cyanophyceae</taxon>
        <taxon>Nostocales</taxon>
        <taxon>Calotrichaceae</taxon>
        <taxon>Calothrix</taxon>
    </lineage>
</organism>
<comment type="caution">
    <text evidence="2">Lacks conserved residue(s) required for the propagation of feature annotation.</text>
</comment>
<proteinExistence type="predicted"/>
<reference evidence="4 5" key="1">
    <citation type="journal article" date="2020" name="ISME J.">
        <title>Comparative genomics reveals insights into cyanobacterial evolution and habitat adaptation.</title>
        <authorList>
            <person name="Chen M.Y."/>
            <person name="Teng W.K."/>
            <person name="Zhao L."/>
            <person name="Hu C.X."/>
            <person name="Zhou Y.K."/>
            <person name="Han B.P."/>
            <person name="Song L.R."/>
            <person name="Shu W.S."/>
        </authorList>
    </citation>
    <scope>NUCLEOTIDE SEQUENCE [LARGE SCALE GENOMIC DNA]</scope>
    <source>
        <strain evidence="4 5">FACHB-288</strain>
    </source>
</reference>
<gene>
    <name evidence="4" type="ORF">H6G24_01715</name>
</gene>
<dbReference type="InterPro" id="IPR001789">
    <property type="entry name" value="Sig_transdc_resp-reg_receiver"/>
</dbReference>
<dbReference type="CDD" id="cd17534">
    <property type="entry name" value="REC_DC-like"/>
    <property type="match status" value="1"/>
</dbReference>
<evidence type="ECO:0000313" key="5">
    <source>
        <dbReference type="Proteomes" id="UP000658514"/>
    </source>
</evidence>
<dbReference type="EMBL" id="JACJQH010000002">
    <property type="protein sequence ID" value="MBD2194211.1"/>
    <property type="molecule type" value="Genomic_DNA"/>
</dbReference>
<name>A0ABR8A2N7_9CYAN</name>
<dbReference type="Proteomes" id="UP000658514">
    <property type="component" value="Unassembled WGS sequence"/>
</dbReference>
<keyword evidence="1" id="KW-0597">Phosphoprotein</keyword>
<dbReference type="InterPro" id="IPR050595">
    <property type="entry name" value="Bact_response_regulator"/>
</dbReference>
<evidence type="ECO:0000259" key="3">
    <source>
        <dbReference type="PROSITE" id="PS50110"/>
    </source>
</evidence>
<protein>
    <submittedName>
        <fullName evidence="4">Response regulator</fullName>
    </submittedName>
</protein>
<dbReference type="PROSITE" id="PS50110">
    <property type="entry name" value="RESPONSE_REGULATORY"/>
    <property type="match status" value="1"/>
</dbReference>
<comment type="caution">
    <text evidence="4">The sequence shown here is derived from an EMBL/GenBank/DDBJ whole genome shotgun (WGS) entry which is preliminary data.</text>
</comment>
<feature type="domain" description="Response regulatory" evidence="3">
    <location>
        <begin position="14"/>
        <end position="129"/>
    </location>
</feature>
<dbReference type="SUPFAM" id="SSF52172">
    <property type="entry name" value="CheY-like"/>
    <property type="match status" value="1"/>
</dbReference>
<evidence type="ECO:0000256" key="2">
    <source>
        <dbReference type="PROSITE-ProRule" id="PRU00169"/>
    </source>
</evidence>
<sequence length="148" mass="16957">MNLLLNSEPNNQVKILIVEDDYSLALNIEDILEYWGYTVIDIAHSGELAIEKAYQLQPNLILMNIRLYGEIDGIQAAEEIWRNLQIPIIYITGFADKITIERAQSIYPFTYLIKPIAKNELYTAIDKALNHSDVMLFRNEPISAAFPI</sequence>
<dbReference type="Gene3D" id="3.40.50.2300">
    <property type="match status" value="1"/>
</dbReference>
<dbReference type="Pfam" id="PF00072">
    <property type="entry name" value="Response_reg"/>
    <property type="match status" value="1"/>
</dbReference>
<evidence type="ECO:0000313" key="4">
    <source>
        <dbReference type="EMBL" id="MBD2194211.1"/>
    </source>
</evidence>
<evidence type="ECO:0000256" key="1">
    <source>
        <dbReference type="ARBA" id="ARBA00022553"/>
    </source>
</evidence>
<dbReference type="SMART" id="SM00448">
    <property type="entry name" value="REC"/>
    <property type="match status" value="1"/>
</dbReference>
<keyword evidence="5" id="KW-1185">Reference proteome</keyword>
<accession>A0ABR8A2N7</accession>
<dbReference type="PANTHER" id="PTHR44591">
    <property type="entry name" value="STRESS RESPONSE REGULATOR PROTEIN 1"/>
    <property type="match status" value="1"/>
</dbReference>
<dbReference type="InterPro" id="IPR011006">
    <property type="entry name" value="CheY-like_superfamily"/>
</dbReference>
<dbReference type="PANTHER" id="PTHR44591:SF23">
    <property type="entry name" value="CHEY SUBFAMILY"/>
    <property type="match status" value="1"/>
</dbReference>